<evidence type="ECO:0000256" key="2">
    <source>
        <dbReference type="PROSITE-ProRule" id="PRU00335"/>
    </source>
</evidence>
<dbReference type="InterPro" id="IPR050109">
    <property type="entry name" value="HTH-type_TetR-like_transc_reg"/>
</dbReference>
<feature type="DNA-binding region" description="H-T-H motif" evidence="2">
    <location>
        <begin position="32"/>
        <end position="51"/>
    </location>
</feature>
<gene>
    <name evidence="4" type="ORF">JOF28_000855</name>
</gene>
<dbReference type="GO" id="GO:0000976">
    <property type="term" value="F:transcription cis-regulatory region binding"/>
    <property type="evidence" value="ECO:0007669"/>
    <property type="project" value="TreeGrafter"/>
</dbReference>
<reference evidence="4" key="1">
    <citation type="submission" date="2021-02" db="EMBL/GenBank/DDBJ databases">
        <title>Sequencing the genomes of 1000 actinobacteria strains.</title>
        <authorList>
            <person name="Klenk H.-P."/>
        </authorList>
    </citation>
    <scope>NUCLEOTIDE SEQUENCE</scope>
    <source>
        <strain evidence="4">DSM 22850</strain>
    </source>
</reference>
<dbReference type="PANTHER" id="PTHR30055:SF226">
    <property type="entry name" value="HTH-TYPE TRANSCRIPTIONAL REGULATOR PKSA"/>
    <property type="match status" value="1"/>
</dbReference>
<dbReference type="EMBL" id="JAFIDA010000001">
    <property type="protein sequence ID" value="MBP1325623.1"/>
    <property type="molecule type" value="Genomic_DNA"/>
</dbReference>
<dbReference type="GO" id="GO:0003700">
    <property type="term" value="F:DNA-binding transcription factor activity"/>
    <property type="evidence" value="ECO:0007669"/>
    <property type="project" value="TreeGrafter"/>
</dbReference>
<evidence type="ECO:0000256" key="1">
    <source>
        <dbReference type="ARBA" id="ARBA00023125"/>
    </source>
</evidence>
<dbReference type="Gene3D" id="1.10.357.10">
    <property type="entry name" value="Tetracycline Repressor, domain 2"/>
    <property type="match status" value="1"/>
</dbReference>
<dbReference type="Gene3D" id="1.10.10.60">
    <property type="entry name" value="Homeodomain-like"/>
    <property type="match status" value="1"/>
</dbReference>
<evidence type="ECO:0000259" key="3">
    <source>
        <dbReference type="PROSITE" id="PS50977"/>
    </source>
</evidence>
<protein>
    <submittedName>
        <fullName evidence="4">AcrR family transcriptional regulator</fullName>
    </submittedName>
</protein>
<dbReference type="AlphaFoldDB" id="A0A940T3A5"/>
<proteinExistence type="predicted"/>
<evidence type="ECO:0000313" key="5">
    <source>
        <dbReference type="Proteomes" id="UP000675163"/>
    </source>
</evidence>
<comment type="caution">
    <text evidence="4">The sequence shown here is derived from an EMBL/GenBank/DDBJ whole genome shotgun (WGS) entry which is preliminary data.</text>
</comment>
<feature type="domain" description="HTH tetR-type" evidence="3">
    <location>
        <begin position="9"/>
        <end position="69"/>
    </location>
</feature>
<dbReference type="RefSeq" id="WP_209704637.1">
    <property type="nucleotide sequence ID" value="NZ_JAFIDA010000001.1"/>
</dbReference>
<accession>A0A940T3A5</accession>
<dbReference type="PROSITE" id="PS50977">
    <property type="entry name" value="HTH_TETR_2"/>
    <property type="match status" value="1"/>
</dbReference>
<name>A0A940T3A5_9MICO</name>
<dbReference type="InterPro" id="IPR001647">
    <property type="entry name" value="HTH_TetR"/>
</dbReference>
<evidence type="ECO:0000313" key="4">
    <source>
        <dbReference type="EMBL" id="MBP1325623.1"/>
    </source>
</evidence>
<keyword evidence="5" id="KW-1185">Reference proteome</keyword>
<organism evidence="4 5">
    <name type="scientific">Leucobacter exalbidus</name>
    <dbReference type="NCBI Taxonomy" id="662960"/>
    <lineage>
        <taxon>Bacteria</taxon>
        <taxon>Bacillati</taxon>
        <taxon>Actinomycetota</taxon>
        <taxon>Actinomycetes</taxon>
        <taxon>Micrococcales</taxon>
        <taxon>Microbacteriaceae</taxon>
        <taxon>Leucobacter</taxon>
    </lineage>
</organism>
<keyword evidence="1 2" id="KW-0238">DNA-binding</keyword>
<dbReference type="Pfam" id="PF00440">
    <property type="entry name" value="TetR_N"/>
    <property type="match status" value="1"/>
</dbReference>
<dbReference type="InterPro" id="IPR009057">
    <property type="entry name" value="Homeodomain-like_sf"/>
</dbReference>
<dbReference type="PANTHER" id="PTHR30055">
    <property type="entry name" value="HTH-TYPE TRANSCRIPTIONAL REGULATOR RUTR"/>
    <property type="match status" value="1"/>
</dbReference>
<sequence length="220" mass="24098">MSSLPARSVSAPEQGPAAAIRFLATRGYDATTAEHLADAVGMSRSTFFRRFGSKEDVIFADHDTLLTELTALLAGTAQDPASAVITGTRRILDHHLAQADTTRLRAEILRESPALRDRELVIGHRYEQVFAAYLTAHTQLLPWEVLALSASIVAIHNATLRHWLRDASWPASRNLERDLTQLTQRFLRPGADDSTVMVTVYRGADAATVLANVQSALDAQ</sequence>
<dbReference type="Proteomes" id="UP000675163">
    <property type="component" value="Unassembled WGS sequence"/>
</dbReference>
<dbReference type="SUPFAM" id="SSF46689">
    <property type="entry name" value="Homeodomain-like"/>
    <property type="match status" value="1"/>
</dbReference>